<name>A0AAV1ZWB3_9ARAC</name>
<comment type="caution">
    <text evidence="2">The sequence shown here is derived from an EMBL/GenBank/DDBJ whole genome shotgun (WGS) entry which is preliminary data.</text>
</comment>
<evidence type="ECO:0000313" key="2">
    <source>
        <dbReference type="EMBL" id="CAL1276115.1"/>
    </source>
</evidence>
<gene>
    <name evidence="2" type="ORF">LARSCL_LOCUS8462</name>
</gene>
<feature type="region of interest" description="Disordered" evidence="1">
    <location>
        <begin position="1"/>
        <end position="111"/>
    </location>
</feature>
<feature type="compositionally biased region" description="Polar residues" evidence="1">
    <location>
        <begin position="1"/>
        <end position="15"/>
    </location>
</feature>
<reference evidence="2 3" key="1">
    <citation type="submission" date="2024-04" db="EMBL/GenBank/DDBJ databases">
        <authorList>
            <person name="Rising A."/>
            <person name="Reimegard J."/>
            <person name="Sonavane S."/>
            <person name="Akerstrom W."/>
            <person name="Nylinder S."/>
            <person name="Hedman E."/>
            <person name="Kallberg Y."/>
        </authorList>
    </citation>
    <scope>NUCLEOTIDE SEQUENCE [LARGE SCALE GENOMIC DNA]</scope>
</reference>
<proteinExistence type="predicted"/>
<sequence length="200" mass="22656">MLTPPQFDSSRTGLTTKLPCGRSCDKALKRRRKQETTLRKRSESAMHKDSKRSSFPKNGTSVDFPKKKKAKYSRKYDPTGVPEDNGFVPVPGPYGGKTTQRSAQRRARARNPDELLTKESRANPNILGNGNFEIIRGGIFSDDESNEIGEGRRVGRGYEGYGMPRFQRIPFDAQNFQFPSFYQGQLQIPARPLFFPRAAY</sequence>
<accession>A0AAV1ZWB3</accession>
<keyword evidence="3" id="KW-1185">Reference proteome</keyword>
<dbReference type="EMBL" id="CAXIEN010000091">
    <property type="protein sequence ID" value="CAL1276115.1"/>
    <property type="molecule type" value="Genomic_DNA"/>
</dbReference>
<evidence type="ECO:0000256" key="1">
    <source>
        <dbReference type="SAM" id="MobiDB-lite"/>
    </source>
</evidence>
<feature type="compositionally biased region" description="Basic and acidic residues" evidence="1">
    <location>
        <begin position="34"/>
        <end position="52"/>
    </location>
</feature>
<dbReference type="Proteomes" id="UP001497382">
    <property type="component" value="Unassembled WGS sequence"/>
</dbReference>
<organism evidence="2 3">
    <name type="scientific">Larinioides sclopetarius</name>
    <dbReference type="NCBI Taxonomy" id="280406"/>
    <lineage>
        <taxon>Eukaryota</taxon>
        <taxon>Metazoa</taxon>
        <taxon>Ecdysozoa</taxon>
        <taxon>Arthropoda</taxon>
        <taxon>Chelicerata</taxon>
        <taxon>Arachnida</taxon>
        <taxon>Araneae</taxon>
        <taxon>Araneomorphae</taxon>
        <taxon>Entelegynae</taxon>
        <taxon>Araneoidea</taxon>
        <taxon>Araneidae</taxon>
        <taxon>Larinioides</taxon>
    </lineage>
</organism>
<evidence type="ECO:0000313" key="3">
    <source>
        <dbReference type="Proteomes" id="UP001497382"/>
    </source>
</evidence>
<dbReference type="AlphaFoldDB" id="A0AAV1ZWB3"/>
<protein>
    <submittedName>
        <fullName evidence="2">Uncharacterized protein</fullName>
    </submittedName>
</protein>